<keyword evidence="3" id="KW-1185">Reference proteome</keyword>
<dbReference type="OrthoDB" id="2383374at2"/>
<evidence type="ECO:0000313" key="3">
    <source>
        <dbReference type="Proteomes" id="UP000195437"/>
    </source>
</evidence>
<reference evidence="3" key="1">
    <citation type="submission" date="2017-05" db="EMBL/GenBank/DDBJ databases">
        <authorList>
            <person name="Sung H."/>
        </authorList>
    </citation>
    <scope>NUCLEOTIDE SEQUENCE [LARGE SCALE GENOMIC DNA]</scope>
    <source>
        <strain evidence="3">AR23208</strain>
    </source>
</reference>
<dbReference type="RefSeq" id="WP_087456026.1">
    <property type="nucleotide sequence ID" value="NZ_CP021434.1"/>
</dbReference>
<dbReference type="Gene3D" id="1.25.40.10">
    <property type="entry name" value="Tetratricopeptide repeat domain"/>
    <property type="match status" value="1"/>
</dbReference>
<dbReference type="Proteomes" id="UP000195437">
    <property type="component" value="Chromosome"/>
</dbReference>
<dbReference type="SUPFAM" id="SSF47413">
    <property type="entry name" value="lambda repressor-like DNA-binding domains"/>
    <property type="match status" value="1"/>
</dbReference>
<dbReference type="EMBL" id="CP021434">
    <property type="protein sequence ID" value="ARU60635.1"/>
    <property type="molecule type" value="Genomic_DNA"/>
</dbReference>
<dbReference type="KEGG" id="tum:CBW65_05705"/>
<organism evidence="2 3">
    <name type="scientific">Tumebacillus avium</name>
    <dbReference type="NCBI Taxonomy" id="1903704"/>
    <lineage>
        <taxon>Bacteria</taxon>
        <taxon>Bacillati</taxon>
        <taxon>Bacillota</taxon>
        <taxon>Bacilli</taxon>
        <taxon>Bacillales</taxon>
        <taxon>Alicyclobacillaceae</taxon>
        <taxon>Tumebacillus</taxon>
    </lineage>
</organism>
<dbReference type="SUPFAM" id="SSF48452">
    <property type="entry name" value="TPR-like"/>
    <property type="match status" value="1"/>
</dbReference>
<sequence>MPTNSVSTDAIDCPYRISLGRRIKEILLERKITPNSFYSKVGMGRGTFYDCLDGKRRIAPSELTIIADKLNLSLARIKQEDTMEAAAELRSLISKRIASKKAIQLGQANLDIALGITEKFDALKDLGGAYFLLHQYDEAFNLWLKAMPYAKEIYERYGDQERLFQITKNLILSLTIRKDFLELQRVLDSLSPSFERSKPEYAGALFYSKGIVAFHIGNLEESRTKMYESLEQYRLTDNTKDIGTSLHNVAYSEYNLGNYLQSKKLFEESLLYLESHPEEKYYSYKDYAKTLIALGLHNEASQIIKQSLDKMIFENFDSPELVAKFLLLLAHSSKDIEPAKSVLTMKQLDRSLVVTACQILMNHYSAESDSAELMKYYKIMGQFTLSSSAYWRGL</sequence>
<dbReference type="CDD" id="cd00093">
    <property type="entry name" value="HTH_XRE"/>
    <property type="match status" value="1"/>
</dbReference>
<dbReference type="SMART" id="SM00530">
    <property type="entry name" value="HTH_XRE"/>
    <property type="match status" value="1"/>
</dbReference>
<dbReference type="InterPro" id="IPR011990">
    <property type="entry name" value="TPR-like_helical_dom_sf"/>
</dbReference>
<dbReference type="InterPro" id="IPR010982">
    <property type="entry name" value="Lambda_DNA-bd_dom_sf"/>
</dbReference>
<dbReference type="InterPro" id="IPR001387">
    <property type="entry name" value="Cro/C1-type_HTH"/>
</dbReference>
<dbReference type="GO" id="GO:0003677">
    <property type="term" value="F:DNA binding"/>
    <property type="evidence" value="ECO:0007669"/>
    <property type="project" value="InterPro"/>
</dbReference>
<gene>
    <name evidence="2" type="ORF">CBW65_05705</name>
</gene>
<name>A0A1Y0IM54_9BACL</name>
<accession>A0A1Y0IM54</accession>
<evidence type="ECO:0000259" key="1">
    <source>
        <dbReference type="SMART" id="SM00530"/>
    </source>
</evidence>
<evidence type="ECO:0000313" key="2">
    <source>
        <dbReference type="EMBL" id="ARU60635.1"/>
    </source>
</evidence>
<proteinExistence type="predicted"/>
<feature type="domain" description="HTH cro/C1-type" evidence="1">
    <location>
        <begin position="22"/>
        <end position="77"/>
    </location>
</feature>
<protein>
    <recommendedName>
        <fullName evidence="1">HTH cro/C1-type domain-containing protein</fullName>
    </recommendedName>
</protein>
<dbReference type="AlphaFoldDB" id="A0A1Y0IM54"/>